<keyword evidence="8" id="KW-0966">Cell projection</keyword>
<evidence type="ECO:0000313" key="11">
    <source>
        <dbReference type="RefSeq" id="XP_017668916.1"/>
    </source>
</evidence>
<dbReference type="InterPro" id="IPR003409">
    <property type="entry name" value="MORN"/>
</dbReference>
<evidence type="ECO:0000256" key="5">
    <source>
        <dbReference type="ARBA" id="ARBA00022846"/>
    </source>
</evidence>
<dbReference type="Pfam" id="PF02493">
    <property type="entry name" value="MORN"/>
    <property type="match status" value="9"/>
</dbReference>
<keyword evidence="7" id="KW-0206">Cytoskeleton</keyword>
<comment type="subcellular location">
    <subcellularLocation>
        <location evidence="1">Cell projection</location>
        <location evidence="1">Cilium</location>
        <location evidence="1">Flagellum</location>
    </subcellularLocation>
    <subcellularLocation>
        <location evidence="2">Cytoplasm</location>
        <location evidence="2">Cytoskeleton</location>
        <location evidence="2">Cilium axoneme</location>
    </subcellularLocation>
</comment>
<keyword evidence="6" id="KW-0969">Cilium</keyword>
<dbReference type="AlphaFoldDB" id="A0A6J0H4E2"/>
<feature type="compositionally biased region" description="Basic residues" evidence="9">
    <location>
        <begin position="905"/>
        <end position="914"/>
    </location>
</feature>
<feature type="compositionally biased region" description="Basic and acidic residues" evidence="9">
    <location>
        <begin position="810"/>
        <end position="825"/>
    </location>
</feature>
<dbReference type="Proteomes" id="UP000504624">
    <property type="component" value="Unplaced"/>
</dbReference>
<keyword evidence="4" id="KW-0677">Repeat</keyword>
<evidence type="ECO:0000256" key="2">
    <source>
        <dbReference type="ARBA" id="ARBA00004430"/>
    </source>
</evidence>
<gene>
    <name evidence="11 12" type="primary">LOC108496586</name>
</gene>
<evidence type="ECO:0000313" key="10">
    <source>
        <dbReference type="Proteomes" id="UP000504624"/>
    </source>
</evidence>
<evidence type="ECO:0000256" key="7">
    <source>
        <dbReference type="ARBA" id="ARBA00023212"/>
    </source>
</evidence>
<dbReference type="OrthoDB" id="294378at2759"/>
<dbReference type="SUPFAM" id="SSF82185">
    <property type="entry name" value="Histone H3 K4-specific methyltransferase SET7/9 N-terminal domain"/>
    <property type="match status" value="2"/>
</dbReference>
<feature type="region of interest" description="Disordered" evidence="9">
    <location>
        <begin position="810"/>
        <end position="914"/>
    </location>
</feature>
<dbReference type="GO" id="GO:0005930">
    <property type="term" value="C:axoneme"/>
    <property type="evidence" value="ECO:0007669"/>
    <property type="project" value="UniProtKB-SubCell"/>
</dbReference>
<name>A0A6J0H4E2_9PASS</name>
<keyword evidence="10" id="KW-1185">Reference proteome</keyword>
<keyword evidence="5" id="KW-0282">Flagellum</keyword>
<evidence type="ECO:0000256" key="4">
    <source>
        <dbReference type="ARBA" id="ARBA00022737"/>
    </source>
</evidence>
<evidence type="ECO:0000256" key="3">
    <source>
        <dbReference type="ARBA" id="ARBA00022490"/>
    </source>
</evidence>
<dbReference type="PANTHER" id="PTHR46613:SF1">
    <property type="entry name" value="RADIAL SPOKE HEAD 10 HOMOLOG B-RELATED"/>
    <property type="match status" value="1"/>
</dbReference>
<reference evidence="11 12" key="1">
    <citation type="submission" date="2025-04" db="UniProtKB">
        <authorList>
            <consortium name="RefSeq"/>
        </authorList>
    </citation>
    <scope>IDENTIFICATION</scope>
</reference>
<organism evidence="10 11">
    <name type="scientific">Lepidothrix coronata</name>
    <name type="common">blue-crowned manakin</name>
    <dbReference type="NCBI Taxonomy" id="321398"/>
    <lineage>
        <taxon>Eukaryota</taxon>
        <taxon>Metazoa</taxon>
        <taxon>Chordata</taxon>
        <taxon>Craniata</taxon>
        <taxon>Vertebrata</taxon>
        <taxon>Euteleostomi</taxon>
        <taxon>Archelosauria</taxon>
        <taxon>Archosauria</taxon>
        <taxon>Dinosauria</taxon>
        <taxon>Saurischia</taxon>
        <taxon>Theropoda</taxon>
        <taxon>Coelurosauria</taxon>
        <taxon>Aves</taxon>
        <taxon>Neognathae</taxon>
        <taxon>Neoaves</taxon>
        <taxon>Telluraves</taxon>
        <taxon>Australaves</taxon>
        <taxon>Passeriformes</taxon>
        <taxon>Pipridae</taxon>
        <taxon>Lepidothrix</taxon>
    </lineage>
</organism>
<feature type="compositionally biased region" description="Basic and acidic residues" evidence="9">
    <location>
        <begin position="10"/>
        <end position="32"/>
    </location>
</feature>
<dbReference type="SMART" id="SM00698">
    <property type="entry name" value="MORN"/>
    <property type="match status" value="9"/>
</dbReference>
<protein>
    <submittedName>
        <fullName evidence="11 12">Radial spoke head 10 homolog B2-like isoform X1</fullName>
    </submittedName>
</protein>
<evidence type="ECO:0000313" key="12">
    <source>
        <dbReference type="RefSeq" id="XP_017668917.1"/>
    </source>
</evidence>
<dbReference type="RefSeq" id="XP_017668916.1">
    <property type="nucleotide sequence ID" value="XM_017813427.1"/>
</dbReference>
<evidence type="ECO:0000256" key="8">
    <source>
        <dbReference type="ARBA" id="ARBA00023273"/>
    </source>
</evidence>
<keyword evidence="3" id="KW-0963">Cytoplasm</keyword>
<dbReference type="GO" id="GO:0031514">
    <property type="term" value="C:motile cilium"/>
    <property type="evidence" value="ECO:0007669"/>
    <property type="project" value="UniProtKB-SubCell"/>
</dbReference>
<dbReference type="GeneID" id="108496586"/>
<accession>A0A6J0H4E2</accession>
<proteinExistence type="predicted"/>
<evidence type="ECO:0000256" key="6">
    <source>
        <dbReference type="ARBA" id="ARBA00023069"/>
    </source>
</evidence>
<dbReference type="RefSeq" id="XP_017668917.1">
    <property type="nucleotide sequence ID" value="XM_017813428.1"/>
</dbReference>
<sequence length="914" mass="103937">MPKGKKKDVKKTDVKKKDSKTADSEKAEESVHTPDPAQDTTAESGLTGLPDLQRDSVNAVGETQATPEIPEEEEEPPVQPVPQYREEPILAQIIVKSYEGEQVNGLYEGEGFACFEGGSTYKGMFSEGFMHGQGTYTWADGVKYEGTFANNVQMFNGRYTWSDGVYEGSIKDGIRHGFGFFRSRTRPISYLGEWCNGKRHGNGIIYFDEEHASWYSGEWVNNVREGWGMRRYKSGNTYEGQWKKNVRHGHGRMIWLAAKQEYVGQWVNGIQHGYGTHVWFFERAPLSQYPLRNEYVGDFVRGERHGHGKFIYAGGALYKGQWVRNKKHGKGKFIFKNGHAYEGEFVDDRLVGLPLQENAANAKELSGIGTPSLIENITVINDSKSTSILGSDIELDISSLLDLFPREERQEELNQVECAVLRHMIILRRDYNFYSALGYGHSPDNTFLMTKLQFWRFLKDCRFHHSKISLAEMDRVVGGGKELLEIHCPHQLLLFRTFLSYLIHLAFHIYHKKHNRVKGRALDGCFSAMMSRNVIPTACCVQGILFSEERHTVFAMNYIYKCWEIYRAFCSPNLNPPFEPTMKIRQFVWMLDDLKLLNKQLTVARLVKIFVKVGACPRGRTGINMELELVFLEFFEALLECAVVYVTHDMVKEQIAHENQNRASFRFKNFSRENSTLYSGYSQPLRSREDKEQCQQASLLETVLSFAPACADSKDDLSLSSWDAGKEPDSSPAKELGDEAKEDKTEQDEKFCLWMYQMEIFFTTKLFPAYQQEKVLRQKVEEKQKEDVELAELRKIKDVELAKLIAEREAEEVRRQEAAAAEKARASQSAAAEASEDPVPQEVSPRKGSRARLSKGEAQKGGPSPKKDAHRKDSSQKKEAQKKAPSVKKEAQKAAPAGNTGPANKKNKPSGKNH</sequence>
<evidence type="ECO:0000256" key="1">
    <source>
        <dbReference type="ARBA" id="ARBA00004230"/>
    </source>
</evidence>
<feature type="region of interest" description="Disordered" evidence="9">
    <location>
        <begin position="1"/>
        <end position="83"/>
    </location>
</feature>
<feature type="region of interest" description="Disordered" evidence="9">
    <location>
        <begin position="718"/>
        <end position="743"/>
    </location>
</feature>
<dbReference type="PANTHER" id="PTHR46613">
    <property type="entry name" value="RADIAL SPOKE HEAD 10 HOMOLOG B-RELATED"/>
    <property type="match status" value="1"/>
</dbReference>
<feature type="compositionally biased region" description="Basic and acidic residues" evidence="9">
    <location>
        <begin position="865"/>
        <end position="892"/>
    </location>
</feature>
<dbReference type="Gene3D" id="2.20.110.10">
    <property type="entry name" value="Histone H3 K4-specific methyltransferase SET7/9 N-terminal domain"/>
    <property type="match status" value="4"/>
</dbReference>
<evidence type="ECO:0000256" key="9">
    <source>
        <dbReference type="SAM" id="MobiDB-lite"/>
    </source>
</evidence>